<sequence length="120" mass="13851">MITVSQEVYQTIVTVQEKKKATTQKLQNTLLLIDIKQNAEKKSKFVIQKLKEIPPKTPVYNSSGRMFVSTSIEQVIDTKERKVARITEELKTLKKSKDFLEKQISDAEKQLKEIVDQAKK</sequence>
<evidence type="ECO:0000256" key="2">
    <source>
        <dbReference type="ARBA" id="ARBA00023186"/>
    </source>
</evidence>
<keyword evidence="3" id="KW-0175">Coiled coil</keyword>
<organism evidence="4 5">
    <name type="scientific">Anaeramoeba ignava</name>
    <name type="common">Anaerobic marine amoeba</name>
    <dbReference type="NCBI Taxonomy" id="1746090"/>
    <lineage>
        <taxon>Eukaryota</taxon>
        <taxon>Metamonada</taxon>
        <taxon>Anaeramoebidae</taxon>
        <taxon>Anaeramoeba</taxon>
    </lineage>
</organism>
<dbReference type="GO" id="GO:0016272">
    <property type="term" value="C:prefoldin complex"/>
    <property type="evidence" value="ECO:0007669"/>
    <property type="project" value="InterPro"/>
</dbReference>
<evidence type="ECO:0000256" key="1">
    <source>
        <dbReference type="ARBA" id="ARBA00008045"/>
    </source>
</evidence>
<dbReference type="Proteomes" id="UP001149090">
    <property type="component" value="Unassembled WGS sequence"/>
</dbReference>
<dbReference type="GO" id="GO:0005737">
    <property type="term" value="C:cytoplasm"/>
    <property type="evidence" value="ECO:0007669"/>
    <property type="project" value="TreeGrafter"/>
</dbReference>
<gene>
    <name evidence="4" type="ORF">M0811_14127</name>
</gene>
<dbReference type="PANTHER" id="PTHR20903:SF0">
    <property type="entry name" value="PREFOLDIN SUBUNIT 1"/>
    <property type="match status" value="1"/>
</dbReference>
<name>A0A9Q0LWM5_ANAIG</name>
<dbReference type="Gene3D" id="1.10.287.370">
    <property type="match status" value="1"/>
</dbReference>
<accession>A0A9Q0LWM5</accession>
<dbReference type="InterPro" id="IPR002777">
    <property type="entry name" value="PFD_beta-like"/>
</dbReference>
<proteinExistence type="inferred from homology"/>
<protein>
    <submittedName>
        <fullName evidence="4">Prefoldin subunit 1</fullName>
    </submittedName>
</protein>
<dbReference type="AlphaFoldDB" id="A0A9Q0LWM5"/>
<dbReference type="PANTHER" id="PTHR20903">
    <property type="entry name" value="PREFOLDIN SUBUNIT 1-RELATED"/>
    <property type="match status" value="1"/>
</dbReference>
<dbReference type="SUPFAM" id="SSF46579">
    <property type="entry name" value="Prefoldin"/>
    <property type="match status" value="1"/>
</dbReference>
<comment type="similarity">
    <text evidence="1">Belongs to the prefoldin subunit beta family.</text>
</comment>
<evidence type="ECO:0000313" key="4">
    <source>
        <dbReference type="EMBL" id="KAJ5080110.1"/>
    </source>
</evidence>
<dbReference type="GO" id="GO:0044183">
    <property type="term" value="F:protein folding chaperone"/>
    <property type="evidence" value="ECO:0007669"/>
    <property type="project" value="TreeGrafter"/>
</dbReference>
<feature type="coiled-coil region" evidence="3">
    <location>
        <begin position="76"/>
        <end position="117"/>
    </location>
</feature>
<dbReference type="EMBL" id="JAPDFW010000013">
    <property type="protein sequence ID" value="KAJ5080110.1"/>
    <property type="molecule type" value="Genomic_DNA"/>
</dbReference>
<reference evidence="4" key="1">
    <citation type="submission" date="2022-10" db="EMBL/GenBank/DDBJ databases">
        <title>Novel sulphate-reducing endosymbionts in the free-living metamonad Anaeramoeba.</title>
        <authorList>
            <person name="Jerlstrom-Hultqvist J."/>
            <person name="Cepicka I."/>
            <person name="Gallot-Lavallee L."/>
            <person name="Salas-Leiva D."/>
            <person name="Curtis B.A."/>
            <person name="Zahonova K."/>
            <person name="Pipaliya S."/>
            <person name="Dacks J."/>
            <person name="Roger A.J."/>
        </authorList>
    </citation>
    <scope>NUCLEOTIDE SEQUENCE</scope>
    <source>
        <strain evidence="4">BMAN</strain>
    </source>
</reference>
<dbReference type="Pfam" id="PF01920">
    <property type="entry name" value="Prefoldin_2"/>
    <property type="match status" value="1"/>
</dbReference>
<comment type="caution">
    <text evidence="4">The sequence shown here is derived from an EMBL/GenBank/DDBJ whole genome shotgun (WGS) entry which is preliminary data.</text>
</comment>
<keyword evidence="2" id="KW-0143">Chaperone</keyword>
<dbReference type="OrthoDB" id="5242628at2759"/>
<dbReference type="GO" id="GO:0051082">
    <property type="term" value="F:unfolded protein binding"/>
    <property type="evidence" value="ECO:0007669"/>
    <property type="project" value="InterPro"/>
</dbReference>
<dbReference type="InterPro" id="IPR009053">
    <property type="entry name" value="Prefoldin"/>
</dbReference>
<keyword evidence="5" id="KW-1185">Reference proteome</keyword>
<evidence type="ECO:0000256" key="3">
    <source>
        <dbReference type="SAM" id="Coils"/>
    </source>
</evidence>
<evidence type="ECO:0000313" key="5">
    <source>
        <dbReference type="Proteomes" id="UP001149090"/>
    </source>
</evidence>